<organism evidence="9 10">
    <name type="scientific">Phanerochaete carnosa (strain HHB-10118-sp)</name>
    <name type="common">White-rot fungus</name>
    <name type="synonym">Peniophora carnosa</name>
    <dbReference type="NCBI Taxonomy" id="650164"/>
    <lineage>
        <taxon>Eukaryota</taxon>
        <taxon>Fungi</taxon>
        <taxon>Dikarya</taxon>
        <taxon>Basidiomycota</taxon>
        <taxon>Agaricomycotina</taxon>
        <taxon>Agaricomycetes</taxon>
        <taxon>Polyporales</taxon>
        <taxon>Phanerochaetaceae</taxon>
        <taxon>Phanerochaete</taxon>
    </lineage>
</organism>
<dbReference type="Gene3D" id="3.40.50.150">
    <property type="entry name" value="Vaccinia Virus protein VP39"/>
    <property type="match status" value="1"/>
</dbReference>
<dbReference type="GO" id="GO:0006391">
    <property type="term" value="P:transcription initiation at mitochondrial promoter"/>
    <property type="evidence" value="ECO:0007669"/>
    <property type="project" value="TreeGrafter"/>
</dbReference>
<proteinExistence type="inferred from homology"/>
<dbReference type="Proteomes" id="UP000008370">
    <property type="component" value="Unassembled WGS sequence"/>
</dbReference>
<dbReference type="STRING" id="650164.K5UWB4"/>
<dbReference type="EMBL" id="JH930473">
    <property type="protein sequence ID" value="EKM54306.1"/>
    <property type="molecule type" value="Genomic_DNA"/>
</dbReference>
<dbReference type="GeneID" id="18920952"/>
<dbReference type="RefSeq" id="XP_007397004.1">
    <property type="nucleotide sequence ID" value="XM_007396942.1"/>
</dbReference>
<dbReference type="AlphaFoldDB" id="K5UWB4"/>
<evidence type="ECO:0000313" key="9">
    <source>
        <dbReference type="EMBL" id="EKM54306.1"/>
    </source>
</evidence>
<keyword evidence="5" id="KW-0694">RNA-binding</keyword>
<dbReference type="InterPro" id="IPR023165">
    <property type="entry name" value="rRNA_Ade_diMease-like_C"/>
</dbReference>
<dbReference type="InterPro" id="IPR029063">
    <property type="entry name" value="SAM-dependent_MTases_sf"/>
</dbReference>
<evidence type="ECO:0000256" key="6">
    <source>
        <dbReference type="ARBA" id="ARBA00024915"/>
    </source>
</evidence>
<accession>K5UWB4</accession>
<dbReference type="InParanoid" id="K5UWB4"/>
<keyword evidence="2 7" id="KW-0489">Methyltransferase</keyword>
<evidence type="ECO:0000313" key="10">
    <source>
        <dbReference type="Proteomes" id="UP000008370"/>
    </source>
</evidence>
<dbReference type="KEGG" id="pco:PHACADRAFT_96901"/>
<comment type="function">
    <text evidence="6">Mitochondrial transcription factor that confers selective promoter recognition on the core subunit of the yeast mitochondrial RNA polymerase. Interacts with DNA in a non-specific manner.</text>
</comment>
<evidence type="ECO:0000256" key="7">
    <source>
        <dbReference type="RuleBase" id="RU362106"/>
    </source>
</evidence>
<keyword evidence="3 7" id="KW-0808">Transferase</keyword>
<evidence type="ECO:0000256" key="8">
    <source>
        <dbReference type="SAM" id="MobiDB-lite"/>
    </source>
</evidence>
<evidence type="ECO:0000256" key="4">
    <source>
        <dbReference type="ARBA" id="ARBA00022691"/>
    </source>
</evidence>
<dbReference type="SUPFAM" id="SSF53335">
    <property type="entry name" value="S-adenosyl-L-methionine-dependent methyltransferases"/>
    <property type="match status" value="1"/>
</dbReference>
<reference evidence="9 10" key="1">
    <citation type="journal article" date="2012" name="BMC Genomics">
        <title>Comparative genomics of the white-rot fungi, Phanerochaete carnosa and P. chrysosporium, to elucidate the genetic basis of the distinct wood types they colonize.</title>
        <authorList>
            <person name="Suzuki H."/>
            <person name="MacDonald J."/>
            <person name="Syed K."/>
            <person name="Salamov A."/>
            <person name="Hori C."/>
            <person name="Aerts A."/>
            <person name="Henrissat B."/>
            <person name="Wiebenga A."/>
            <person name="vanKuyk P.A."/>
            <person name="Barry K."/>
            <person name="Lindquist E."/>
            <person name="LaButti K."/>
            <person name="Lapidus A."/>
            <person name="Lucas S."/>
            <person name="Coutinho P."/>
            <person name="Gong Y."/>
            <person name="Samejima M."/>
            <person name="Mahadevan R."/>
            <person name="Abou-Zaid M."/>
            <person name="de Vries R.P."/>
            <person name="Igarashi K."/>
            <person name="Yadav J.S."/>
            <person name="Grigoriev I.V."/>
            <person name="Master E.R."/>
        </authorList>
    </citation>
    <scope>NUCLEOTIDE SEQUENCE [LARGE SCALE GENOMIC DNA]</scope>
    <source>
        <strain evidence="9 10">HHB-10118-sp</strain>
    </source>
</reference>
<dbReference type="PANTHER" id="PTHR11727">
    <property type="entry name" value="DIMETHYLADENOSINE TRANSFERASE"/>
    <property type="match status" value="1"/>
</dbReference>
<dbReference type="EC" id="2.1.1.-" evidence="7"/>
<evidence type="ECO:0000256" key="5">
    <source>
        <dbReference type="ARBA" id="ARBA00022884"/>
    </source>
</evidence>
<dbReference type="HOGENOM" id="CLU_034228_1_0_1"/>
<dbReference type="GO" id="GO:0003723">
    <property type="term" value="F:RNA binding"/>
    <property type="evidence" value="ECO:0007669"/>
    <property type="project" value="UniProtKB-KW"/>
</dbReference>
<protein>
    <recommendedName>
        <fullName evidence="7">rRNA adenine N(6)-methyltransferase</fullName>
        <ecNumber evidence="7">2.1.1.-</ecNumber>
    </recommendedName>
</protein>
<dbReference type="GO" id="GO:0000179">
    <property type="term" value="F:rRNA (adenine-N6,N6-)-dimethyltransferase activity"/>
    <property type="evidence" value="ECO:0007669"/>
    <property type="project" value="TreeGrafter"/>
</dbReference>
<dbReference type="GO" id="GO:0005759">
    <property type="term" value="C:mitochondrial matrix"/>
    <property type="evidence" value="ECO:0007669"/>
    <property type="project" value="TreeGrafter"/>
</dbReference>
<evidence type="ECO:0000256" key="1">
    <source>
        <dbReference type="ARBA" id="ARBA00004173"/>
    </source>
</evidence>
<comment type="similarity">
    <text evidence="7">Belongs to the class I-like SAM-binding methyltransferase superfamily. rRNA adenine N(6)-methyltransferase family.</text>
</comment>
<dbReference type="Pfam" id="PF00398">
    <property type="entry name" value="RrnaAD"/>
    <property type="match status" value="1"/>
</dbReference>
<dbReference type="Gene3D" id="1.10.8.100">
    <property type="entry name" value="Ribosomal RNA adenine dimethylase-like, domain 2"/>
    <property type="match status" value="1"/>
</dbReference>
<keyword evidence="7" id="KW-0698">rRNA processing</keyword>
<sequence length="410" mass="46011">MSFTSVLRQQTRTLRTTKALRLVGAVRYASSKPDAVLPPVHEWRELFKTAPLIVRDRISLANVGTARTLAEAFLSGKSKAAGRGKTVIEAFPGPGALSRGLLQLDQGIIEKLIILEDYEPYLEWLYPLAEADPRVSVVPRSGFSWDTYQYLEEQGLMDHIEKIPFETGVHPQLHFISHIPQNIKGEQLVAQLFRNIPEKSWLFKYGRVPMSFILGEWILERVSAGRKTLPRCKVSVIAEATADLQTAVRSATLQPYDNHFHPVRSPDSQSKKPDSRRIGHPLAAVNVVPHAEQVIAQGLLEKWDYILRRLFVLKSTPLKKAIGSLALGAESLLKPLTDPSLPPEQRVDVNEPIRNLTINDWTLIARAFDNWPFAPEVRPSSRIRCTSLTNSLQSLVITDGISGDFDRRGR</sequence>
<evidence type="ECO:0000256" key="2">
    <source>
        <dbReference type="ARBA" id="ARBA00022603"/>
    </source>
</evidence>
<dbReference type="FunCoup" id="K5UWB4">
    <property type="interactions" value="21"/>
</dbReference>
<comment type="subcellular location">
    <subcellularLocation>
        <location evidence="1">Mitochondrion</location>
    </subcellularLocation>
</comment>
<gene>
    <name evidence="9" type="ORF">PHACADRAFT_96901</name>
</gene>
<evidence type="ECO:0000256" key="3">
    <source>
        <dbReference type="ARBA" id="ARBA00022679"/>
    </source>
</evidence>
<dbReference type="OrthoDB" id="16079at2759"/>
<dbReference type="GO" id="GO:0034246">
    <property type="term" value="F:mitochondrial transcription factor activity"/>
    <property type="evidence" value="ECO:0007669"/>
    <property type="project" value="TreeGrafter"/>
</dbReference>
<name>K5UWB4_PHACS</name>
<keyword evidence="10" id="KW-1185">Reference proteome</keyword>
<dbReference type="InterPro" id="IPR001737">
    <property type="entry name" value="KsgA/Erm"/>
</dbReference>
<feature type="region of interest" description="Disordered" evidence="8">
    <location>
        <begin position="257"/>
        <end position="276"/>
    </location>
</feature>
<keyword evidence="4 7" id="KW-0949">S-adenosyl-L-methionine</keyword>
<dbReference type="PANTHER" id="PTHR11727:SF17">
    <property type="entry name" value="DIMETHYLADENOSINE TRANSFERASE 1, MITOCHONDRIAL"/>
    <property type="match status" value="1"/>
</dbReference>